<keyword evidence="4" id="KW-1185">Reference proteome</keyword>
<feature type="compositionally biased region" description="Basic and acidic residues" evidence="1">
    <location>
        <begin position="1316"/>
        <end position="1337"/>
    </location>
</feature>
<evidence type="ECO:0000313" key="3">
    <source>
        <dbReference type="EMBL" id="KAK0528973.1"/>
    </source>
</evidence>
<protein>
    <submittedName>
        <fullName evidence="3">Uncharacterized protein</fullName>
    </submittedName>
</protein>
<gene>
    <name evidence="3" type="ORF">OC842_004390</name>
</gene>
<dbReference type="Proteomes" id="UP001176521">
    <property type="component" value="Unassembled WGS sequence"/>
</dbReference>
<comment type="caution">
    <text evidence="3">The sequence shown here is derived from an EMBL/GenBank/DDBJ whole genome shotgun (WGS) entry which is preliminary data.</text>
</comment>
<feature type="signal peptide" evidence="2">
    <location>
        <begin position="1"/>
        <end position="26"/>
    </location>
</feature>
<reference evidence="3" key="1">
    <citation type="journal article" date="2023" name="PhytoFront">
        <title>Draft Genome Resources of Seven Strains of Tilletia horrida, Causal Agent of Kernel Smut of Rice.</title>
        <authorList>
            <person name="Khanal S."/>
            <person name="Antony Babu S."/>
            <person name="Zhou X.G."/>
        </authorList>
    </citation>
    <scope>NUCLEOTIDE SEQUENCE</scope>
    <source>
        <strain evidence="3">TX3</strain>
    </source>
</reference>
<feature type="region of interest" description="Disordered" evidence="1">
    <location>
        <begin position="406"/>
        <end position="431"/>
    </location>
</feature>
<name>A0AAN6G9Z8_9BASI</name>
<feature type="region of interest" description="Disordered" evidence="1">
    <location>
        <begin position="1316"/>
        <end position="1338"/>
    </location>
</feature>
<proteinExistence type="predicted"/>
<evidence type="ECO:0000256" key="1">
    <source>
        <dbReference type="SAM" id="MobiDB-lite"/>
    </source>
</evidence>
<keyword evidence="2" id="KW-0732">Signal</keyword>
<feature type="chain" id="PRO_5042983196" evidence="2">
    <location>
        <begin position="27"/>
        <end position="1348"/>
    </location>
</feature>
<sequence>MKVFSQWASLRGGLVALAALTVAAEAGSIHWNPFPDSLLSLIPRAGGRQRPGRCCSSSSDCAVTSCFKDPSCTGSCPGLCGLIPLGGSSCAADNECAQGQCIGGVCSLIADGGACTLSGQCTSGICNINGRCVTPSTGSQRGGDVCSSNSQCSGGMCSDSGTPLCRNAGQICESVSLCAAQSIGGTCSASGDCAAGDCVSGKCAYRSIGSTCAFNSQCATGLCRYGLCSQLNAGDACNLDGPDDSCVTAFCIRNSCLPTSTGYCTLVSLQTSLSFIASHLLAVLIRDPPLSLKDRDCGSGKCDPDKNQCLNPVQSFCASGSECASGVCQNRACAASPYSTICTDDNQCISGSCGAAQYQCGDGQLCYTARRCTRSTENVACLYDSDCASGLWCSGSAFGTQSGTCAPGSRTDGGPTSPASPPLTTPQRPRNTGRPGQFCSLDGALGCLSGQCESELTCEVGNVCTHRCTFLTVGQGPCQDSSECRTGQCTSGVCQLASDGDSCGLNKECRSGVCGLNNRCSTATPGNLHGFDICTSDQQCFLGSCKNDINPIVACRQSQDVCEYVSHCTSSDIGGPCGSTGDCSNGVCVSGTCALGPVGTQCTSNPQCQSNNCLQQTGQCALLQGGDSCSRDDQCVTNSCVQGTCALSAAGQICSQDRDCQSSKCNMATSKCLLPEGSACSSASSCASGLCQDSRLCARRPAGTICLSDDQCIGGSCQAAQTLCEANGVCYSAQTCGVSPLNAGCSQNSDCDQGLVCNGAKPGTSGGICTAKPPLRPGQSCIYNGDQTCAYSSCDMQCDGYGNCPFSCPLLPLGSNGCQSSSECQSGSCKAGVCSLTDNGGSCNSDSDCSGGLCDANFVCASPPAGSLHGLDVCSDATQCLTGYCRGGIEPSTICKSDGSDCRSVLRCTQNLADQPCGTKADCFRGTCTAGKCAVGTAGGQCSVNSDCASNLCYNSRCALSHPNESCQSDGDCATQNCFIEDGAPSVTGQCQVSDVGQPCKVNRDCSSGGCSSTTGLCLLPPRSACSSSSSCASGLCANGVCSRLGSGSICTSSQMCASGSCASSAQYCEAGQLCYVARVCKWRPDGCQLWHVHCGLPPCHNDYIDEDVDLDHGHDHCDLQEHHLRHDDCIDDLEVDFRYRHLHGDDDDDFKINQRYWHQLNNQGHDLSFYGDDYYFDQADPQHRILDHDYQLQAHQLERHKHGHEHQAEHHLYGHNHHQLEADFDLDDIQAYEHHRLDHVQVDQRDIDDGQVYFHLCLNKLEADDVQHDCQADNHDHRHPHAYYKHSDHYFEHDAQAVCGLVHDEHAVPERVLPEAAAERRRDAREHGDVRHKEGGGGDVLPEWRVC</sequence>
<evidence type="ECO:0000313" key="4">
    <source>
        <dbReference type="Proteomes" id="UP001176521"/>
    </source>
</evidence>
<organism evidence="3 4">
    <name type="scientific">Tilletia horrida</name>
    <dbReference type="NCBI Taxonomy" id="155126"/>
    <lineage>
        <taxon>Eukaryota</taxon>
        <taxon>Fungi</taxon>
        <taxon>Dikarya</taxon>
        <taxon>Basidiomycota</taxon>
        <taxon>Ustilaginomycotina</taxon>
        <taxon>Exobasidiomycetes</taxon>
        <taxon>Tilletiales</taxon>
        <taxon>Tilletiaceae</taxon>
        <taxon>Tilletia</taxon>
    </lineage>
</organism>
<dbReference type="EMBL" id="JAPDMQ010000257">
    <property type="protein sequence ID" value="KAK0528973.1"/>
    <property type="molecule type" value="Genomic_DNA"/>
</dbReference>
<evidence type="ECO:0000256" key="2">
    <source>
        <dbReference type="SAM" id="SignalP"/>
    </source>
</evidence>
<accession>A0AAN6G9Z8</accession>